<reference evidence="2" key="3">
    <citation type="submission" date="2018-07" db="EMBL/GenBank/DDBJ databases">
        <authorList>
            <person name="Quirk P.G."/>
            <person name="Krulwich T.A."/>
        </authorList>
    </citation>
    <scope>NUCLEOTIDE SEQUENCE</scope>
    <source>
        <strain evidence="2">96224</strain>
    </source>
</reference>
<evidence type="ECO:0000313" key="1">
    <source>
        <dbReference type="EMBL" id="EPQ61867.1"/>
    </source>
</evidence>
<proteinExistence type="predicted"/>
<dbReference type="EMBL" id="KE375210">
    <property type="protein sequence ID" value="EPQ61867.1"/>
    <property type="molecule type" value="Genomic_DNA"/>
</dbReference>
<organism evidence="2">
    <name type="scientific">Blumeria graminis f. sp. tritici 96224</name>
    <dbReference type="NCBI Taxonomy" id="1268274"/>
    <lineage>
        <taxon>Eukaryota</taxon>
        <taxon>Fungi</taxon>
        <taxon>Dikarya</taxon>
        <taxon>Ascomycota</taxon>
        <taxon>Pezizomycotina</taxon>
        <taxon>Leotiomycetes</taxon>
        <taxon>Erysiphales</taxon>
        <taxon>Erysiphaceae</taxon>
        <taxon>Blumeria</taxon>
    </lineage>
</organism>
<evidence type="ECO:0000313" key="2">
    <source>
        <dbReference type="EMBL" id="SUZ13526.1"/>
    </source>
</evidence>
<dbReference type="Proteomes" id="UP000053110">
    <property type="component" value="Unassembled WGS sequence"/>
</dbReference>
<protein>
    <submittedName>
        <fullName evidence="2">BgtAc-31129</fullName>
    </submittedName>
</protein>
<name>A0A061HCI6_BLUGR</name>
<gene>
    <name evidence="1" type="ORF">BGT96224_Ac31129</name>
    <name evidence="2" type="ORF">BGT96224V2_LOCUS6691</name>
</gene>
<reference evidence="1" key="2">
    <citation type="submission" date="2013-01" db="EMBL/GenBank/DDBJ databases">
        <title>The wheat powdery mildew genome reveals unique evolution of an obligate biotroph.</title>
        <authorList>
            <person name="Oberhaensli S."/>
            <person name="Wicker T."/>
            <person name="Keller B."/>
        </authorList>
    </citation>
    <scope>NUCLEOTIDE SEQUENCE</scope>
    <source>
        <strain evidence="1">96224</strain>
    </source>
</reference>
<feature type="non-terminal residue" evidence="2">
    <location>
        <position position="103"/>
    </location>
</feature>
<dbReference type="AlphaFoldDB" id="A0A061HCI6"/>
<dbReference type="HOGENOM" id="CLU_2263300_0_0_1"/>
<sequence>MDNEALKGFAKTYPLTNDLATNASFRIANKSDSCKVHNELCDLLVKIRSIVDQLDNLQPVANEVEAMQAKSLERELERRDSHEQFRSEKSAWTDIRKSHCAAY</sequence>
<accession>A0A061HCI6</accession>
<dbReference type="EMBL" id="UIGY01000238">
    <property type="protein sequence ID" value="SUZ13526.1"/>
    <property type="molecule type" value="Genomic_DNA"/>
</dbReference>
<evidence type="ECO:0000313" key="3">
    <source>
        <dbReference type="Proteomes" id="UP000053110"/>
    </source>
</evidence>
<reference evidence="3" key="1">
    <citation type="journal article" date="2013" name="Nat. Genet.">
        <title>The wheat powdery mildew genome shows the unique evolution of an obligate biotroph.</title>
        <authorList>
            <person name="Wicker T."/>
            <person name="Oberhaensli S."/>
            <person name="Parlange F."/>
            <person name="Buchmann J.P."/>
            <person name="Shatalina M."/>
            <person name="Roffler S."/>
            <person name="Ben-David R."/>
            <person name="Dolezel J."/>
            <person name="Simkova H."/>
            <person name="Schulze-Lefert P."/>
            <person name="Spanu P.D."/>
            <person name="Bruggmann R."/>
            <person name="Amselem J."/>
            <person name="Quesneville H."/>
            <person name="Ver Loren van Themaat E."/>
            <person name="Paape T."/>
            <person name="Shimizu K.K."/>
            <person name="Keller B."/>
        </authorList>
    </citation>
    <scope>NUCLEOTIDE SEQUENCE [LARGE SCALE GENOMIC DNA]</scope>
    <source>
        <strain evidence="3">96224</strain>
    </source>
</reference>